<feature type="domain" description="GST C-terminal" evidence="2">
    <location>
        <begin position="83"/>
        <end position="208"/>
    </location>
</feature>
<feature type="domain" description="GST N-terminal" evidence="1">
    <location>
        <begin position="1"/>
        <end position="81"/>
    </location>
</feature>
<dbReference type="SFLD" id="SFLDG00358">
    <property type="entry name" value="Main_(cytGST)"/>
    <property type="match status" value="1"/>
</dbReference>
<dbReference type="PANTHER" id="PTHR44051:SF2">
    <property type="entry name" value="HYPOTHETICAL GLUTATHIONE S-TRANSFERASE LIKE PROTEIN"/>
    <property type="match status" value="1"/>
</dbReference>
<dbReference type="Gene3D" id="1.20.1050.10">
    <property type="match status" value="1"/>
</dbReference>
<dbReference type="SUPFAM" id="SSF47616">
    <property type="entry name" value="GST C-terminal domain-like"/>
    <property type="match status" value="1"/>
</dbReference>
<dbReference type="InterPro" id="IPR004045">
    <property type="entry name" value="Glutathione_S-Trfase_N"/>
</dbReference>
<evidence type="ECO:0000259" key="2">
    <source>
        <dbReference type="PROSITE" id="PS50405"/>
    </source>
</evidence>
<dbReference type="KEGG" id="vbo:CKY39_21950"/>
<gene>
    <name evidence="3" type="ORF">CKY39_21950</name>
</gene>
<dbReference type="PROSITE" id="PS50405">
    <property type="entry name" value="GST_CTER"/>
    <property type="match status" value="1"/>
</dbReference>
<dbReference type="SFLD" id="SFLDS00019">
    <property type="entry name" value="Glutathione_Transferase_(cytos"/>
    <property type="match status" value="1"/>
</dbReference>
<dbReference type="InterPro" id="IPR040079">
    <property type="entry name" value="Glutathione_S-Trfase"/>
</dbReference>
<sequence>MRIIDTQRSGNCWKVRLLASFVGIDLQRTTLSIDRGDLQSASFLARAPMKRVPVLELDDGRMLSESSAILFYLAQGTPWWPQALHEQAQTLAWMYFEQEQHMRPLAQLRLHLALRKDLTPADAPARAWLQEGHDALAILEARLATGRQWVSTETAPSISDIALYPYTRMAPMGGVDLGRYPQVQRWIDRIEGLPGYAPLFPGQPDLTLSTLETSG</sequence>
<dbReference type="RefSeq" id="WP_095745942.1">
    <property type="nucleotide sequence ID" value="NZ_CP023284.1"/>
</dbReference>
<dbReference type="PANTHER" id="PTHR44051">
    <property type="entry name" value="GLUTATHIONE S-TRANSFERASE-RELATED"/>
    <property type="match status" value="1"/>
</dbReference>
<reference evidence="3 4" key="1">
    <citation type="submission" date="2017-09" db="EMBL/GenBank/DDBJ databases">
        <title>The diverse metabolic capabilities of V. boronicumulans make it an excellent choice for continued studies on novel biodegradation.</title>
        <authorList>
            <person name="Sun S."/>
        </authorList>
    </citation>
    <scope>NUCLEOTIDE SEQUENCE [LARGE SCALE GENOMIC DNA]</scope>
    <source>
        <strain evidence="3 4">J1</strain>
    </source>
</reference>
<name>A0A250DMU9_9BURK</name>
<organism evidence="3 4">
    <name type="scientific">Variovorax boronicumulans</name>
    <dbReference type="NCBI Taxonomy" id="436515"/>
    <lineage>
        <taxon>Bacteria</taxon>
        <taxon>Pseudomonadati</taxon>
        <taxon>Pseudomonadota</taxon>
        <taxon>Betaproteobacteria</taxon>
        <taxon>Burkholderiales</taxon>
        <taxon>Comamonadaceae</taxon>
        <taxon>Variovorax</taxon>
    </lineage>
</organism>
<dbReference type="InterPro" id="IPR010987">
    <property type="entry name" value="Glutathione-S-Trfase_C-like"/>
</dbReference>
<keyword evidence="3" id="KW-0808">Transferase</keyword>
<accession>A0A250DMU9</accession>
<dbReference type="InterPro" id="IPR036282">
    <property type="entry name" value="Glutathione-S-Trfase_C_sf"/>
</dbReference>
<evidence type="ECO:0000313" key="3">
    <source>
        <dbReference type="EMBL" id="ATA55592.1"/>
    </source>
</evidence>
<dbReference type="PROSITE" id="PS50404">
    <property type="entry name" value="GST_NTER"/>
    <property type="match status" value="1"/>
</dbReference>
<dbReference type="Proteomes" id="UP000217154">
    <property type="component" value="Chromosome"/>
</dbReference>
<dbReference type="AlphaFoldDB" id="A0A250DMU9"/>
<dbReference type="GO" id="GO:0016740">
    <property type="term" value="F:transferase activity"/>
    <property type="evidence" value="ECO:0007669"/>
    <property type="project" value="UniProtKB-KW"/>
</dbReference>
<evidence type="ECO:0000313" key="4">
    <source>
        <dbReference type="Proteomes" id="UP000217154"/>
    </source>
</evidence>
<evidence type="ECO:0000259" key="1">
    <source>
        <dbReference type="PROSITE" id="PS50404"/>
    </source>
</evidence>
<dbReference type="Pfam" id="PF13410">
    <property type="entry name" value="GST_C_2"/>
    <property type="match status" value="1"/>
</dbReference>
<dbReference type="Pfam" id="PF13409">
    <property type="entry name" value="GST_N_2"/>
    <property type="match status" value="1"/>
</dbReference>
<dbReference type="EMBL" id="CP023284">
    <property type="protein sequence ID" value="ATA55592.1"/>
    <property type="molecule type" value="Genomic_DNA"/>
</dbReference>
<proteinExistence type="predicted"/>
<dbReference type="SUPFAM" id="SSF52833">
    <property type="entry name" value="Thioredoxin-like"/>
    <property type="match status" value="1"/>
</dbReference>
<protein>
    <submittedName>
        <fullName evidence="3">Glutathione S-transferase</fullName>
    </submittedName>
</protein>
<dbReference type="InterPro" id="IPR036249">
    <property type="entry name" value="Thioredoxin-like_sf"/>
</dbReference>
<dbReference type="Gene3D" id="3.40.30.10">
    <property type="entry name" value="Glutaredoxin"/>
    <property type="match status" value="1"/>
</dbReference>